<evidence type="ECO:0000313" key="3">
    <source>
        <dbReference type="Proteomes" id="UP000638313"/>
    </source>
</evidence>
<name>A0A919B9H4_9ACTN</name>
<dbReference type="Pfam" id="PF17885">
    <property type="entry name" value="Smoa_sbd"/>
    <property type="match status" value="1"/>
</dbReference>
<evidence type="ECO:0000259" key="1">
    <source>
        <dbReference type="Pfam" id="PF17885"/>
    </source>
</evidence>
<dbReference type="InterPro" id="IPR036188">
    <property type="entry name" value="FAD/NAD-bd_sf"/>
</dbReference>
<dbReference type="InterPro" id="IPR041654">
    <property type="entry name" value="StyA_sbd"/>
</dbReference>
<dbReference type="EMBL" id="BNBD01000016">
    <property type="protein sequence ID" value="GHF67064.1"/>
    <property type="molecule type" value="Genomic_DNA"/>
</dbReference>
<dbReference type="Proteomes" id="UP000638313">
    <property type="component" value="Unassembled WGS sequence"/>
</dbReference>
<sequence>MSSTRIAIAGAGQAGLHLALGLQQGGCAVTLVAARTPDQVRTGPVLSTQLMYGPALALERAAGLDLWDDRTPPIPGVTLAMADPEGSRPPLTIAGSLDEPARSVDQRLKTARWLELFEERGGTVQYRALDPAGLDALARAHDLTVVATGHGSLARIFPLDAAHSPFDGPRRRLAVVYVHGAAPHPTAPAGTLRMYAFPDAGEYFVIPALTLSGPCTIVLWEAVPGGPFDRWQDRPSPQEVLDRTRELLRTHCPEEADLLAGAEPTDAGAALTGAITPVVRHPVAPVGADGRAVLGMADAVVLNDPLTGQGANNAARSAAHYLRAVLDRGEGPFDRAWMEATFASYWERARHIDAFTRMLLTRPLPDHVQRVIAAAAERPDLAHRYVNGFADPVGYRDWLMDPAGAEAVLAVTGEGRSGPAAG</sequence>
<dbReference type="GO" id="GO:0016874">
    <property type="term" value="F:ligase activity"/>
    <property type="evidence" value="ECO:0007669"/>
    <property type="project" value="UniProtKB-KW"/>
</dbReference>
<dbReference type="AlphaFoldDB" id="A0A919B9H4"/>
<comment type="caution">
    <text evidence="2">The sequence shown here is derived from an EMBL/GenBank/DDBJ whole genome shotgun (WGS) entry which is preliminary data.</text>
</comment>
<gene>
    <name evidence="2" type="ORF">GCM10010218_55670</name>
</gene>
<evidence type="ECO:0000313" key="2">
    <source>
        <dbReference type="EMBL" id="GHF67064.1"/>
    </source>
</evidence>
<protein>
    <submittedName>
        <fullName evidence="2">Alanine-phosphoribitol ligase</fullName>
    </submittedName>
</protein>
<feature type="domain" description="Styrene monooxygenase StyA putative substrate binding" evidence="1">
    <location>
        <begin position="149"/>
        <end position="256"/>
    </location>
</feature>
<keyword evidence="3" id="KW-1185">Reference proteome</keyword>
<proteinExistence type="predicted"/>
<reference evidence="2" key="1">
    <citation type="journal article" date="2014" name="Int. J. Syst. Evol. Microbiol.">
        <title>Complete genome sequence of Corynebacterium casei LMG S-19264T (=DSM 44701T), isolated from a smear-ripened cheese.</title>
        <authorList>
            <consortium name="US DOE Joint Genome Institute (JGI-PGF)"/>
            <person name="Walter F."/>
            <person name="Albersmeier A."/>
            <person name="Kalinowski J."/>
            <person name="Ruckert C."/>
        </authorList>
    </citation>
    <scope>NUCLEOTIDE SEQUENCE</scope>
    <source>
        <strain evidence="2">JCM 4059</strain>
    </source>
</reference>
<organism evidence="2 3">
    <name type="scientific">Streptomyces mashuensis</name>
    <dbReference type="NCBI Taxonomy" id="33904"/>
    <lineage>
        <taxon>Bacteria</taxon>
        <taxon>Bacillati</taxon>
        <taxon>Actinomycetota</taxon>
        <taxon>Actinomycetes</taxon>
        <taxon>Kitasatosporales</taxon>
        <taxon>Streptomycetaceae</taxon>
        <taxon>Streptomyces</taxon>
    </lineage>
</organism>
<dbReference type="SUPFAM" id="SSF51905">
    <property type="entry name" value="FAD/NAD(P)-binding domain"/>
    <property type="match status" value="1"/>
</dbReference>
<dbReference type="Gene3D" id="3.30.9.40">
    <property type="match status" value="1"/>
</dbReference>
<keyword evidence="2" id="KW-0436">Ligase</keyword>
<dbReference type="Gene3D" id="3.50.50.60">
    <property type="entry name" value="FAD/NAD(P)-binding domain"/>
    <property type="match status" value="2"/>
</dbReference>
<reference evidence="2" key="2">
    <citation type="submission" date="2020-09" db="EMBL/GenBank/DDBJ databases">
        <authorList>
            <person name="Sun Q."/>
            <person name="Ohkuma M."/>
        </authorList>
    </citation>
    <scope>NUCLEOTIDE SEQUENCE</scope>
    <source>
        <strain evidence="2">JCM 4059</strain>
    </source>
</reference>
<dbReference type="RefSeq" id="WP_190132497.1">
    <property type="nucleotide sequence ID" value="NZ_BNBD01000016.1"/>
</dbReference>
<accession>A0A919B9H4</accession>